<feature type="compositionally biased region" description="Pro residues" evidence="2">
    <location>
        <begin position="28"/>
        <end position="37"/>
    </location>
</feature>
<reference evidence="3" key="1">
    <citation type="submission" date="2025-08" db="UniProtKB">
        <authorList>
            <consortium name="Ensembl"/>
        </authorList>
    </citation>
    <scope>IDENTIFICATION</scope>
</reference>
<dbReference type="PANTHER" id="PTHR23330">
    <property type="entry name" value="P300 TRANSCRIPTIONAL COFACTOR JMY-RELATED"/>
    <property type="match status" value="1"/>
</dbReference>
<dbReference type="RefSeq" id="XP_019401249.1">
    <property type="nucleotide sequence ID" value="XM_019545704.1"/>
</dbReference>
<dbReference type="PANTHER" id="PTHR23330:SF9">
    <property type="entry name" value="PROLINE-RICH PROTEIN 11"/>
    <property type="match status" value="1"/>
</dbReference>
<proteinExistence type="predicted"/>
<dbReference type="KEGG" id="cpoo:109317180"/>
<feature type="compositionally biased region" description="Pro residues" evidence="2">
    <location>
        <begin position="183"/>
        <end position="203"/>
    </location>
</feature>
<keyword evidence="4" id="KW-1185">Reference proteome</keyword>
<evidence type="ECO:0000256" key="1">
    <source>
        <dbReference type="SAM" id="Coils"/>
    </source>
</evidence>
<dbReference type="AlphaFoldDB" id="A0A7M4F372"/>
<gene>
    <name evidence="3" type="primary">PRR11</name>
</gene>
<dbReference type="GeneTree" id="ENSGT00510000046704"/>
<dbReference type="Proteomes" id="UP000594220">
    <property type="component" value="Unplaced"/>
</dbReference>
<reference evidence="3" key="2">
    <citation type="submission" date="2025-09" db="UniProtKB">
        <authorList>
            <consortium name="Ensembl"/>
        </authorList>
    </citation>
    <scope>IDENTIFICATION</scope>
</reference>
<dbReference type="OrthoDB" id="10066480at2759"/>
<feature type="region of interest" description="Disordered" evidence="2">
    <location>
        <begin position="178"/>
        <end position="203"/>
    </location>
</feature>
<evidence type="ECO:0000313" key="4">
    <source>
        <dbReference type="Proteomes" id="UP000594220"/>
    </source>
</evidence>
<feature type="region of interest" description="Disordered" evidence="2">
    <location>
        <begin position="1"/>
        <end position="48"/>
    </location>
</feature>
<evidence type="ECO:0000313" key="3">
    <source>
        <dbReference type="Ensembl" id="ENSCPRP00005017365.1"/>
    </source>
</evidence>
<feature type="region of interest" description="Disordered" evidence="2">
    <location>
        <begin position="339"/>
        <end position="362"/>
    </location>
</feature>
<dbReference type="GO" id="GO:0051726">
    <property type="term" value="P:regulation of cell cycle"/>
    <property type="evidence" value="ECO:0007669"/>
    <property type="project" value="Ensembl"/>
</dbReference>
<dbReference type="Ensembl" id="ENSCPRT00005020337.1">
    <property type="protein sequence ID" value="ENSCPRP00005017365.1"/>
    <property type="gene ID" value="ENSCPRG00005012106.1"/>
</dbReference>
<organism evidence="3 4">
    <name type="scientific">Crocodylus porosus</name>
    <name type="common">Saltwater crocodile</name>
    <name type="synonym">Estuarine crocodile</name>
    <dbReference type="NCBI Taxonomy" id="8502"/>
    <lineage>
        <taxon>Eukaryota</taxon>
        <taxon>Metazoa</taxon>
        <taxon>Chordata</taxon>
        <taxon>Craniata</taxon>
        <taxon>Vertebrata</taxon>
        <taxon>Euteleostomi</taxon>
        <taxon>Archelosauria</taxon>
        <taxon>Archosauria</taxon>
        <taxon>Crocodylia</taxon>
        <taxon>Longirostres</taxon>
        <taxon>Crocodylidae</taxon>
        <taxon>Crocodylus</taxon>
    </lineage>
</organism>
<keyword evidence="1" id="KW-0175">Coiled coil</keyword>
<dbReference type="GeneID" id="109317180"/>
<feature type="compositionally biased region" description="Basic residues" evidence="2">
    <location>
        <begin position="1"/>
        <end position="26"/>
    </location>
</feature>
<dbReference type="CTD" id="55771"/>
<name>A0A7M4F372_CROPO</name>
<sequence length="362" mass="39941">MAKYRQRQRKLRARAKLHEERRRRRSTAPPPPHPAAPTPRSVDGPLPNTPCSQTHRFSVWSVYLPIVKNAVKPLVMTVSSICSWCQNSIAQSFEVVRDTIFPSRLYLRELNALRKEMQKLETEFSRLQGMLQMSGTVVRSSENSPCQRCNKPLTHAPVCARISLPELVSGSPTAVLQPAAALLPPPPPPPPPPPLPPPRPPPALLPLKGVNGNKTPLAISVKKDGPIQITMKDLLNVKLKKTQPCTRPDKGGSPVKIHRALITVSDLQSINLRPKSNQPPARIANFLITPGKNQLDLRKHLKRVNIKRSPGGTPLNNKENMATGTGLTPIMTQALKRKFQMAHPKSPSPAPLHTASSFDEQN</sequence>
<accession>A0A7M4F372</accession>
<dbReference type="GO" id="GO:0005737">
    <property type="term" value="C:cytoplasm"/>
    <property type="evidence" value="ECO:0007669"/>
    <property type="project" value="Ensembl"/>
</dbReference>
<evidence type="ECO:0000256" key="2">
    <source>
        <dbReference type="SAM" id="MobiDB-lite"/>
    </source>
</evidence>
<dbReference type="GO" id="GO:0005634">
    <property type="term" value="C:nucleus"/>
    <property type="evidence" value="ECO:0007669"/>
    <property type="project" value="Ensembl"/>
</dbReference>
<protein>
    <submittedName>
        <fullName evidence="3">Proline rich 11</fullName>
    </submittedName>
</protein>
<dbReference type="OMA" id="RVWSIYN"/>
<feature type="coiled-coil region" evidence="1">
    <location>
        <begin position="103"/>
        <end position="130"/>
    </location>
</feature>